<dbReference type="Proteomes" id="UP000236735">
    <property type="component" value="Unassembled WGS sequence"/>
</dbReference>
<dbReference type="InterPro" id="IPR045018">
    <property type="entry name" value="Azg-like"/>
</dbReference>
<dbReference type="GO" id="GO:0005886">
    <property type="term" value="C:plasma membrane"/>
    <property type="evidence" value="ECO:0007669"/>
    <property type="project" value="UniProtKB-SubCell"/>
</dbReference>
<reference evidence="10 11" key="1">
    <citation type="submission" date="2016-10" db="EMBL/GenBank/DDBJ databases">
        <authorList>
            <person name="de Groot N.N."/>
        </authorList>
    </citation>
    <scope>NUCLEOTIDE SEQUENCE [LARGE SCALE GENOMIC DNA]</scope>
    <source>
        <strain evidence="10 11">AR32</strain>
    </source>
</reference>
<keyword evidence="3 8" id="KW-0813">Transport</keyword>
<comment type="subcellular location">
    <subcellularLocation>
        <location evidence="1 8">Cell membrane</location>
        <topology evidence="1 8">Multi-pass membrane protein</topology>
    </subcellularLocation>
</comment>
<evidence type="ECO:0000256" key="3">
    <source>
        <dbReference type="ARBA" id="ARBA00022448"/>
    </source>
</evidence>
<dbReference type="EMBL" id="FNUV01000001">
    <property type="protein sequence ID" value="SEF38928.1"/>
    <property type="molecule type" value="Genomic_DNA"/>
</dbReference>
<dbReference type="PANTHER" id="PTHR43337">
    <property type="entry name" value="XANTHINE/URACIL PERMEASE C887.17-RELATED"/>
    <property type="match status" value="1"/>
</dbReference>
<dbReference type="Pfam" id="PF00860">
    <property type="entry name" value="Xan_ur_permease"/>
    <property type="match status" value="1"/>
</dbReference>
<name>A0A1H5RMG9_XYLRU</name>
<evidence type="ECO:0000256" key="7">
    <source>
        <dbReference type="ARBA" id="ARBA00023136"/>
    </source>
</evidence>
<feature type="transmembrane region" description="Helical" evidence="9">
    <location>
        <begin position="77"/>
        <end position="97"/>
    </location>
</feature>
<evidence type="ECO:0000256" key="6">
    <source>
        <dbReference type="ARBA" id="ARBA00022989"/>
    </source>
</evidence>
<keyword evidence="4 8" id="KW-1003">Cell membrane</keyword>
<keyword evidence="6 8" id="KW-1133">Transmembrane helix</keyword>
<evidence type="ECO:0000313" key="11">
    <source>
        <dbReference type="Proteomes" id="UP000236735"/>
    </source>
</evidence>
<evidence type="ECO:0000313" key="10">
    <source>
        <dbReference type="EMBL" id="SEF38928.1"/>
    </source>
</evidence>
<feature type="transmembrane region" description="Helical" evidence="9">
    <location>
        <begin position="244"/>
        <end position="268"/>
    </location>
</feature>
<feature type="transmembrane region" description="Helical" evidence="9">
    <location>
        <begin position="133"/>
        <end position="150"/>
    </location>
</feature>
<feature type="transmembrane region" description="Helical" evidence="9">
    <location>
        <begin position="21"/>
        <end position="41"/>
    </location>
</feature>
<accession>A0A1H5RMG9</accession>
<gene>
    <name evidence="10" type="ORF">SAMN05216354_0151</name>
</gene>
<dbReference type="GO" id="GO:0005345">
    <property type="term" value="F:purine nucleobase transmembrane transporter activity"/>
    <property type="evidence" value="ECO:0007669"/>
    <property type="project" value="TreeGrafter"/>
</dbReference>
<proteinExistence type="inferred from homology"/>
<evidence type="ECO:0000256" key="9">
    <source>
        <dbReference type="SAM" id="Phobius"/>
    </source>
</evidence>
<evidence type="ECO:0000256" key="5">
    <source>
        <dbReference type="ARBA" id="ARBA00022692"/>
    </source>
</evidence>
<dbReference type="InterPro" id="IPR026033">
    <property type="entry name" value="Azg-like_bact_archaea"/>
</dbReference>
<feature type="transmembrane region" description="Helical" evidence="9">
    <location>
        <begin position="103"/>
        <end position="121"/>
    </location>
</feature>
<evidence type="ECO:0000256" key="4">
    <source>
        <dbReference type="ARBA" id="ARBA00022475"/>
    </source>
</evidence>
<feature type="transmembrane region" description="Helical" evidence="9">
    <location>
        <begin position="53"/>
        <end position="70"/>
    </location>
</feature>
<sequence>MNKLLALLGFDPAKHSVKVEMIAGLTTFLTMSYILAVNPLILGETGMDRGALFSATAVAALIATLVMAFYAKMPFALASGMGLNAFFAYTLVLSMGYTWEEALASVFFEGVVFILLTVFKVREAIVNAIPVNLRYSISVGIGLFIAYIGLKNGGIIIGSDATVTALAPWTVTSLLAAGGVLLGGALMALGIRGALFYTIVIMTVIGIPFGVTQLPSEFSLISMPQSLAPIAFHLDFTQFLAFDLNYYIVVFALLFMDLFDTLGTLIGASTSANMVDPKTGRIHGLNRALMADAIGTTCGALCGTNTVTTYVESATGIAEGGRTGLTSFTVALLFFVALFFSPLFLIIPSAATTPALVLVGVLMTKPIMKIDFSDFTEAVPCFITIITMPFTASISEGIVLGMLSYVIVKVLTGRFKDLSIVMYILAAFFVLKYIFN</sequence>
<feature type="transmembrane region" description="Helical" evidence="9">
    <location>
        <begin position="162"/>
        <end position="182"/>
    </location>
</feature>
<evidence type="ECO:0000256" key="1">
    <source>
        <dbReference type="ARBA" id="ARBA00004651"/>
    </source>
</evidence>
<dbReference type="InterPro" id="IPR006043">
    <property type="entry name" value="NCS2"/>
</dbReference>
<dbReference type="AlphaFoldDB" id="A0A1H5RMG9"/>
<comment type="similarity">
    <text evidence="2 8">Belongs to the nucleobase:cation symporter-2 (NCS2) (TC 2.A.40) family. Azg-like subfamily.</text>
</comment>
<keyword evidence="5 8" id="KW-0812">Transmembrane</keyword>
<organism evidence="10 11">
    <name type="scientific">Xylanibacter ruminicola</name>
    <name type="common">Prevotella ruminicola</name>
    <dbReference type="NCBI Taxonomy" id="839"/>
    <lineage>
        <taxon>Bacteria</taxon>
        <taxon>Pseudomonadati</taxon>
        <taxon>Bacteroidota</taxon>
        <taxon>Bacteroidia</taxon>
        <taxon>Bacteroidales</taxon>
        <taxon>Prevotellaceae</taxon>
        <taxon>Xylanibacter</taxon>
    </lineage>
</organism>
<feature type="transmembrane region" description="Helical" evidence="9">
    <location>
        <begin position="194"/>
        <end position="214"/>
    </location>
</feature>
<dbReference type="PIRSF" id="PIRSF005353">
    <property type="entry name" value="PbuG"/>
    <property type="match status" value="1"/>
</dbReference>
<feature type="transmembrane region" description="Helical" evidence="9">
    <location>
        <begin position="332"/>
        <end position="362"/>
    </location>
</feature>
<evidence type="ECO:0000256" key="2">
    <source>
        <dbReference type="ARBA" id="ARBA00005697"/>
    </source>
</evidence>
<evidence type="ECO:0000256" key="8">
    <source>
        <dbReference type="PIRNR" id="PIRNR005353"/>
    </source>
</evidence>
<keyword evidence="7 8" id="KW-0472">Membrane</keyword>
<dbReference type="PANTHER" id="PTHR43337:SF1">
    <property type="entry name" value="XANTHINE_URACIL PERMEASE C887.17-RELATED"/>
    <property type="match status" value="1"/>
</dbReference>
<feature type="transmembrane region" description="Helical" evidence="9">
    <location>
        <begin position="418"/>
        <end position="435"/>
    </location>
</feature>
<protein>
    <submittedName>
        <fullName evidence="10">Putative MFS transporter, AGZA family, xanthine/uracil permease</fullName>
    </submittedName>
</protein>
<dbReference type="RefSeq" id="WP_103914869.1">
    <property type="nucleotide sequence ID" value="NZ_FNUV01000001.1"/>
</dbReference>
<feature type="transmembrane region" description="Helical" evidence="9">
    <location>
        <begin position="382"/>
        <end position="406"/>
    </location>
</feature>